<reference evidence="2" key="1">
    <citation type="journal article" date="2019" name="Int. J. Syst. Evol. Microbiol.">
        <title>The Global Catalogue of Microorganisms (GCM) 10K type strain sequencing project: providing services to taxonomists for standard genome sequencing and annotation.</title>
        <authorList>
            <consortium name="The Broad Institute Genomics Platform"/>
            <consortium name="The Broad Institute Genome Sequencing Center for Infectious Disease"/>
            <person name="Wu L."/>
            <person name="Ma J."/>
        </authorList>
    </citation>
    <scope>NUCLEOTIDE SEQUENCE [LARGE SCALE GENOMIC DNA]</scope>
    <source>
        <strain evidence="2">KCTC 52438</strain>
    </source>
</reference>
<comment type="caution">
    <text evidence="1">The sequence shown here is derived from an EMBL/GenBank/DDBJ whole genome shotgun (WGS) entry which is preliminary data.</text>
</comment>
<dbReference type="EMBL" id="JBHRSZ010000007">
    <property type="protein sequence ID" value="MFC3153118.1"/>
    <property type="molecule type" value="Genomic_DNA"/>
</dbReference>
<dbReference type="RefSeq" id="WP_386723033.1">
    <property type="nucleotide sequence ID" value="NZ_JBHRSZ010000007.1"/>
</dbReference>
<gene>
    <name evidence="1" type="ORF">ACFOEK_18910</name>
</gene>
<dbReference type="Proteomes" id="UP001595476">
    <property type="component" value="Unassembled WGS sequence"/>
</dbReference>
<sequence length="354" mass="38916">MVCVSGFIHPIKARLLTTTLGLIGYFLSSISYGSDVSSTAGSEFQPGWGGFIQLAVLISESQSLSAVSDGNERLSSLSQNAKSDTEGTLTPLGEVNYTLDNRQTQFYAGTPQDGLMEGNPIFELGLRHELQGGTLLTAALLPKVPGFDEVWEDPYLTGSKRERGDSTMVGGYVSAEYLYGGPISLRYAYATLDVEDEASGQSLLNQPGGLTSEDIRQLRRDADFHQAELSLTLPFSHALYVIPAIRYTLADADGEAFSFDRYSGELFIVETVDSLELNAGVSYDVSEYEESHPVFDKTREDDQFSAVVGLGWLEPFDWQQIRLDVLLSYSKRDSNIHFYDQEDTMGLVGVAYSF</sequence>
<organism evidence="1 2">
    <name type="scientific">Litoribrevibacter euphylliae</name>
    <dbReference type="NCBI Taxonomy" id="1834034"/>
    <lineage>
        <taxon>Bacteria</taxon>
        <taxon>Pseudomonadati</taxon>
        <taxon>Pseudomonadota</taxon>
        <taxon>Gammaproteobacteria</taxon>
        <taxon>Oceanospirillales</taxon>
        <taxon>Oceanospirillaceae</taxon>
        <taxon>Litoribrevibacter</taxon>
    </lineage>
</organism>
<keyword evidence="2" id="KW-1185">Reference proteome</keyword>
<protein>
    <submittedName>
        <fullName evidence="1">DUF2860 family protein</fullName>
    </submittedName>
</protein>
<proteinExistence type="predicted"/>
<evidence type="ECO:0000313" key="1">
    <source>
        <dbReference type="EMBL" id="MFC3153118.1"/>
    </source>
</evidence>
<evidence type="ECO:0000313" key="2">
    <source>
        <dbReference type="Proteomes" id="UP001595476"/>
    </source>
</evidence>
<dbReference type="PIRSF" id="PIRSF028696">
    <property type="entry name" value="UCP028696"/>
    <property type="match status" value="1"/>
</dbReference>
<dbReference type="Pfam" id="PF11059">
    <property type="entry name" value="DUF2860"/>
    <property type="match status" value="1"/>
</dbReference>
<name>A0ABV7HKB9_9GAMM</name>
<dbReference type="InterPro" id="IPR016896">
    <property type="entry name" value="DUF2860"/>
</dbReference>
<accession>A0ABV7HKB9</accession>